<dbReference type="GO" id="GO:0016787">
    <property type="term" value="F:hydrolase activity"/>
    <property type="evidence" value="ECO:0007669"/>
    <property type="project" value="UniProtKB-KW"/>
</dbReference>
<dbReference type="InterPro" id="IPR001466">
    <property type="entry name" value="Beta-lactam-related"/>
</dbReference>
<protein>
    <submittedName>
        <fullName evidence="2">Class C beta-lactamase-related serine hydrolase</fullName>
    </submittedName>
</protein>
<evidence type="ECO:0000313" key="3">
    <source>
        <dbReference type="Proteomes" id="UP000318710"/>
    </source>
</evidence>
<gene>
    <name evidence="2" type="ORF">EVA93_02935</name>
</gene>
<dbReference type="EMBL" id="SHBF01000014">
    <property type="protein sequence ID" value="RZO27593.1"/>
    <property type="molecule type" value="Genomic_DNA"/>
</dbReference>
<comment type="caution">
    <text evidence="2">The sequence shown here is derived from an EMBL/GenBank/DDBJ whole genome shotgun (WGS) entry which is preliminary data.</text>
</comment>
<dbReference type="Pfam" id="PF00144">
    <property type="entry name" value="Beta-lactamase"/>
    <property type="match status" value="1"/>
</dbReference>
<dbReference type="Proteomes" id="UP000318710">
    <property type="component" value="Unassembled WGS sequence"/>
</dbReference>
<keyword evidence="2" id="KW-0378">Hydrolase</keyword>
<dbReference type="InterPro" id="IPR012338">
    <property type="entry name" value="Beta-lactam/transpept-like"/>
</dbReference>
<dbReference type="AlphaFoldDB" id="A0A520N299"/>
<sequence>MMSKFLIAALALILLGLAIYSPNIIRLYKLANLYNEKSIAKNFISINKIFETSSPIPASKQPYVFEKKDYDLPESYFFEGEELKLVDGLDHFHTDGLIILHNGKMLFEQYWHGNTKDSKHIAFSVSKSYLSALFGIAVDEGLIDSIDDKVSKYLNDFDGTGYEDVKIKNLLQMSSGIEFNEDYADPGSDINRFARATARGSSFREFAKTLKNGREQGTYNHYVSLDTQVLGMILESVTDMPLREYLYKRIWSKIGTESEAYYIADNTGTDMALGGLNASLRDFAKFGQLYLNEGSWEGEQIVPREWVAQSHTPDAPHLMPNSGELSSNEWGYGYQWWVPGDPITDFTAHGIFNQFIYVDPESNVVIAKTSSNHRFRSEREYSKAAHIAMFRSITKHIENTFN</sequence>
<feature type="domain" description="Beta-lactamase-related" evidence="1">
    <location>
        <begin position="92"/>
        <end position="372"/>
    </location>
</feature>
<evidence type="ECO:0000259" key="1">
    <source>
        <dbReference type="Pfam" id="PF00144"/>
    </source>
</evidence>
<proteinExistence type="predicted"/>
<dbReference type="PANTHER" id="PTHR43283:SF14">
    <property type="entry name" value="BLL8153 PROTEIN"/>
    <property type="match status" value="1"/>
</dbReference>
<dbReference type="InterPro" id="IPR050789">
    <property type="entry name" value="Diverse_Enzym_Activities"/>
</dbReference>
<evidence type="ECO:0000313" key="2">
    <source>
        <dbReference type="EMBL" id="RZO27593.1"/>
    </source>
</evidence>
<dbReference type="PANTHER" id="PTHR43283">
    <property type="entry name" value="BETA-LACTAMASE-RELATED"/>
    <property type="match status" value="1"/>
</dbReference>
<name>A0A520N299_9GAMM</name>
<dbReference type="SUPFAM" id="SSF56601">
    <property type="entry name" value="beta-lactamase/transpeptidase-like"/>
    <property type="match status" value="1"/>
</dbReference>
<accession>A0A520N299</accession>
<organism evidence="2 3">
    <name type="scientific">SAR86 cluster bacterium</name>
    <dbReference type="NCBI Taxonomy" id="2030880"/>
    <lineage>
        <taxon>Bacteria</taxon>
        <taxon>Pseudomonadati</taxon>
        <taxon>Pseudomonadota</taxon>
        <taxon>Gammaproteobacteria</taxon>
        <taxon>SAR86 cluster</taxon>
    </lineage>
</organism>
<reference evidence="2 3" key="1">
    <citation type="submission" date="2019-02" db="EMBL/GenBank/DDBJ databases">
        <title>Prokaryotic population dynamics and viral predation in marine succession experiment using metagenomics: the confinement effect.</title>
        <authorList>
            <person name="Haro-Moreno J.M."/>
            <person name="Rodriguez-Valera F."/>
            <person name="Lopez-Perez M."/>
        </authorList>
    </citation>
    <scope>NUCLEOTIDE SEQUENCE [LARGE SCALE GENOMIC DNA]</scope>
    <source>
        <strain evidence="2">MED-G160</strain>
    </source>
</reference>
<dbReference type="Gene3D" id="3.40.710.10">
    <property type="entry name" value="DD-peptidase/beta-lactamase superfamily"/>
    <property type="match status" value="1"/>
</dbReference>